<dbReference type="Gene3D" id="3.40.50.620">
    <property type="entry name" value="HUPs"/>
    <property type="match status" value="1"/>
</dbReference>
<dbReference type="OrthoDB" id="1032766at2"/>
<dbReference type="Proteomes" id="UP000294513">
    <property type="component" value="Unassembled WGS sequence"/>
</dbReference>
<proteinExistence type="predicted"/>
<protein>
    <recommendedName>
        <fullName evidence="3">Phosphoadenosine phosphosulfate reductase family protein</fullName>
    </recommendedName>
</protein>
<name>A0A4R4ZUI6_9ACTN</name>
<dbReference type="AlphaFoldDB" id="A0A4R4ZUI6"/>
<keyword evidence="2" id="KW-1185">Reference proteome</keyword>
<organism evidence="1 2">
    <name type="scientific">Actinomadura rubrisoli</name>
    <dbReference type="NCBI Taxonomy" id="2530368"/>
    <lineage>
        <taxon>Bacteria</taxon>
        <taxon>Bacillati</taxon>
        <taxon>Actinomycetota</taxon>
        <taxon>Actinomycetes</taxon>
        <taxon>Streptosporangiales</taxon>
        <taxon>Thermomonosporaceae</taxon>
        <taxon>Actinomadura</taxon>
    </lineage>
</organism>
<evidence type="ECO:0000313" key="1">
    <source>
        <dbReference type="EMBL" id="TDD62811.1"/>
    </source>
</evidence>
<evidence type="ECO:0000313" key="2">
    <source>
        <dbReference type="Proteomes" id="UP000294513"/>
    </source>
</evidence>
<evidence type="ECO:0008006" key="3">
    <source>
        <dbReference type="Google" id="ProtNLM"/>
    </source>
</evidence>
<sequence>MTHVVQYSGGIGSWAAAQRVAAEHGTGNLVLLFADTGVEDDDLYRFLEESAAQLGAPLVRVADGRTQFEVFTDQRFLGNSRLAPCSAHLKQRPCRRWLEANADPARTVLHVGIDWSETRRLPAIVKGWAPWTVRFPMCDEPHLTKRQMLDWARALDVTPPRLYELGFAHNNCGGACVRAGQRQWKHLLATFPDRYAAAEASEQRIRADLGDVAILRERVRGESRPLTLTELRRRQQDTLL</sequence>
<gene>
    <name evidence="1" type="ORF">E1298_44300</name>
</gene>
<dbReference type="SUPFAM" id="SSF52402">
    <property type="entry name" value="Adenine nucleotide alpha hydrolases-like"/>
    <property type="match status" value="1"/>
</dbReference>
<reference evidence="1 2" key="1">
    <citation type="submission" date="2019-03" db="EMBL/GenBank/DDBJ databases">
        <title>Draft genome sequences of novel Actinobacteria.</title>
        <authorList>
            <person name="Sahin N."/>
            <person name="Ay H."/>
            <person name="Saygin H."/>
        </authorList>
    </citation>
    <scope>NUCLEOTIDE SEQUENCE [LARGE SCALE GENOMIC DNA]</scope>
    <source>
        <strain evidence="1 2">H3C3</strain>
    </source>
</reference>
<dbReference type="InterPro" id="IPR014729">
    <property type="entry name" value="Rossmann-like_a/b/a_fold"/>
</dbReference>
<comment type="caution">
    <text evidence="1">The sequence shown here is derived from an EMBL/GenBank/DDBJ whole genome shotgun (WGS) entry which is preliminary data.</text>
</comment>
<accession>A0A4R4ZUI6</accession>
<dbReference type="EMBL" id="SMKU01000516">
    <property type="protein sequence ID" value="TDD62811.1"/>
    <property type="molecule type" value="Genomic_DNA"/>
</dbReference>